<name>A0A5C5FZ61_9BASI</name>
<dbReference type="EMBL" id="SOZI01000034">
    <property type="protein sequence ID" value="TNY21945.1"/>
    <property type="molecule type" value="Genomic_DNA"/>
</dbReference>
<keyword evidence="2" id="KW-1185">Reference proteome</keyword>
<accession>A0A5C5FZ61</accession>
<dbReference type="OrthoDB" id="10628299at2759"/>
<dbReference type="PROSITE" id="PS51257">
    <property type="entry name" value="PROKAR_LIPOPROTEIN"/>
    <property type="match status" value="1"/>
</dbReference>
<evidence type="ECO:0000313" key="1">
    <source>
        <dbReference type="EMBL" id="TNY21945.1"/>
    </source>
</evidence>
<proteinExistence type="predicted"/>
<dbReference type="Proteomes" id="UP000311382">
    <property type="component" value="Unassembled WGS sequence"/>
</dbReference>
<evidence type="ECO:0000313" key="2">
    <source>
        <dbReference type="Proteomes" id="UP000311382"/>
    </source>
</evidence>
<sequence length="215" mass="22020">MPLQPRARKVAYSISVISAGACRPPLAPTLQSASESLAPRSGCPADPSARCTCGTPSWTGYSRAPQRAEARKRARPSGCVLASSLAAIFPAESGDARLVELSAPSLSCSSSFVNSPHARLPGMVCVAVAVLALAATACASSTSTLRRVKRQSLSDSATQAVEGLLDIAQSVLAGNATGDCNNWVNSLQASSHCTSLAHAMQADLVPAATSRNART</sequence>
<comment type="caution">
    <text evidence="1">The sequence shown here is derived from an EMBL/GenBank/DDBJ whole genome shotgun (WGS) entry which is preliminary data.</text>
</comment>
<organism evidence="1 2">
    <name type="scientific">Rhodotorula diobovata</name>
    <dbReference type="NCBI Taxonomy" id="5288"/>
    <lineage>
        <taxon>Eukaryota</taxon>
        <taxon>Fungi</taxon>
        <taxon>Dikarya</taxon>
        <taxon>Basidiomycota</taxon>
        <taxon>Pucciniomycotina</taxon>
        <taxon>Microbotryomycetes</taxon>
        <taxon>Sporidiobolales</taxon>
        <taxon>Sporidiobolaceae</taxon>
        <taxon>Rhodotorula</taxon>
    </lineage>
</organism>
<gene>
    <name evidence="1" type="ORF">DMC30DRAFT_393746</name>
</gene>
<reference evidence="1 2" key="1">
    <citation type="submission" date="2019-03" db="EMBL/GenBank/DDBJ databases">
        <title>Rhodosporidium diobovatum UCD-FST 08-225 genome sequencing, assembly, and annotation.</title>
        <authorList>
            <person name="Fakankun I.U."/>
            <person name="Fristensky B."/>
            <person name="Levin D.B."/>
        </authorList>
    </citation>
    <scope>NUCLEOTIDE SEQUENCE [LARGE SCALE GENOMIC DNA]</scope>
    <source>
        <strain evidence="1 2">UCD-FST 08-225</strain>
    </source>
</reference>
<dbReference type="AlphaFoldDB" id="A0A5C5FZ61"/>
<protein>
    <submittedName>
        <fullName evidence="1">Uncharacterized protein</fullName>
    </submittedName>
</protein>